<dbReference type="OrthoDB" id="1123152at2"/>
<sequence>MSVISDFYKSLEKVDFLRDESEIEINSQYIGIIEEMEKTDLDQAVLLNREREALMFVKTAEEGLTPKMTGTGTDEGGNQIPIQWPDSNSFREEDYSNIEKRYKSTQNKYLKTEFGLFLFYSKRLKRNEDLLELLEVLQERCDILWDLSDSQEKNYNLLKYFASIKQLLNIASARRRAEITIASVYDKMLNKIYSRHLSWNINNFGLMRFIVDSTGLINERSKDILQMGLDLKVILDKNEQVIDAIAANDPWEIIPICSESDRLANKITDERYNWKNRIAYQYERLAENAPNYNNVAVTFIDKALRIYREIKSDADYERLSQKYQKQRTETSLSEISMAIPDEATERITGNINRLITDGGTADIIAVITQTPMLADVQTIRSMAVALEGTAPFMEMIPKYVQDKFGNTIESYVLEDEKKEFSFLQHYSNHFQLASQTLIQIIVESIKAGKLSANAVLEVLSKTWVGESSARRISGQDIPISHLKLIEPGIRNLFLETEKWLNGEEVLPDYILSTDSLTLKIEYLLREFCLKLGIVTFKQRPDKREQNIVMEKLFDDLLRDLKDDLEEDNYTFIRFVMSDKMGLNLRNKIAHGLVDNVEYGIESPFLVLSIILKLAHYNFENTPQV</sequence>
<evidence type="ECO:0000259" key="1">
    <source>
        <dbReference type="Pfam" id="PF13910"/>
    </source>
</evidence>
<reference evidence="2 4" key="1">
    <citation type="submission" date="2018-10" db="EMBL/GenBank/DDBJ databases">
        <title>Genomic Encyclopedia of Archaeal and Bacterial Type Strains, Phase II (KMG-II): from individual species to whole genera.</title>
        <authorList>
            <person name="Goeker M."/>
        </authorList>
    </citation>
    <scope>NUCLEOTIDE SEQUENCE [LARGE SCALE GENOMIC DNA]</scope>
    <source>
        <strain evidence="2 4">DSM 19624</strain>
    </source>
</reference>
<evidence type="ECO:0000313" key="4">
    <source>
        <dbReference type="Proteomes" id="UP000273898"/>
    </source>
</evidence>
<evidence type="ECO:0000313" key="5">
    <source>
        <dbReference type="Proteomes" id="UP000297429"/>
    </source>
</evidence>
<evidence type="ECO:0000313" key="2">
    <source>
        <dbReference type="EMBL" id="RLJ69208.1"/>
    </source>
</evidence>
<feature type="domain" description="DUF4209" evidence="1">
    <location>
        <begin position="521"/>
        <end position="599"/>
    </location>
</feature>
<accession>A0A497XN15</accession>
<dbReference type="AlphaFoldDB" id="A0A497XN15"/>
<gene>
    <name evidence="2" type="ORF">BCL90_5306</name>
    <name evidence="3" type="ORF">E3V97_16305</name>
</gene>
<protein>
    <submittedName>
        <fullName evidence="3">DUF4209 domain-containing protein</fullName>
    </submittedName>
    <submittedName>
        <fullName evidence="2">Uncharacterized protein DUF4209</fullName>
    </submittedName>
</protein>
<dbReference type="InterPro" id="IPR025209">
    <property type="entry name" value="DUF4209"/>
</dbReference>
<dbReference type="RefSeq" id="WP_121288095.1">
    <property type="nucleotide sequence ID" value="NZ_RCCK01000018.1"/>
</dbReference>
<evidence type="ECO:0000313" key="3">
    <source>
        <dbReference type="EMBL" id="TFB29753.1"/>
    </source>
</evidence>
<dbReference type="Proteomes" id="UP000297429">
    <property type="component" value="Unassembled WGS sequence"/>
</dbReference>
<keyword evidence="5" id="KW-1185">Reference proteome</keyword>
<dbReference type="Pfam" id="PF13910">
    <property type="entry name" value="DUF4209"/>
    <property type="match status" value="1"/>
</dbReference>
<proteinExistence type="predicted"/>
<dbReference type="Proteomes" id="UP000273898">
    <property type="component" value="Unassembled WGS sequence"/>
</dbReference>
<dbReference type="EMBL" id="SOPX01000003">
    <property type="protein sequence ID" value="TFB29753.1"/>
    <property type="molecule type" value="Genomic_DNA"/>
</dbReference>
<comment type="caution">
    <text evidence="2">The sequence shown here is derived from an EMBL/GenBank/DDBJ whole genome shotgun (WGS) entry which is preliminary data.</text>
</comment>
<organism evidence="2 4">
    <name type="scientific">Pedobacter alluvionis</name>
    <dbReference type="NCBI Taxonomy" id="475253"/>
    <lineage>
        <taxon>Bacteria</taxon>
        <taxon>Pseudomonadati</taxon>
        <taxon>Bacteroidota</taxon>
        <taxon>Sphingobacteriia</taxon>
        <taxon>Sphingobacteriales</taxon>
        <taxon>Sphingobacteriaceae</taxon>
        <taxon>Pedobacter</taxon>
    </lineage>
</organism>
<reference evidence="3 5" key="2">
    <citation type="submission" date="2019-03" db="EMBL/GenBank/DDBJ databases">
        <authorList>
            <person name="He R.-H."/>
        </authorList>
    </citation>
    <scope>NUCLEOTIDE SEQUENCE [LARGE SCALE GENOMIC DNA]</scope>
    <source>
        <strain evidence="3 5">DSM 19624</strain>
    </source>
</reference>
<dbReference type="EMBL" id="RCCK01000018">
    <property type="protein sequence ID" value="RLJ69208.1"/>
    <property type="molecule type" value="Genomic_DNA"/>
</dbReference>
<name>A0A497XN15_9SPHI</name>